<dbReference type="STRING" id="993073.AS029_03385"/>
<dbReference type="AlphaFoldDB" id="A0A1G6H1Q9"/>
<dbReference type="InterPro" id="IPR027417">
    <property type="entry name" value="P-loop_NTPase"/>
</dbReference>
<feature type="domain" description="HTH luxR-type" evidence="6">
    <location>
        <begin position="740"/>
        <end position="807"/>
    </location>
</feature>
<dbReference type="RefSeq" id="WP_139168001.1">
    <property type="nucleotide sequence ID" value="NZ_FMYG01000001.1"/>
</dbReference>
<comment type="similarity">
    <text evidence="1">Belongs to the sigma-70 factor family. ECF subfamily.</text>
</comment>
<dbReference type="SMART" id="SM00382">
    <property type="entry name" value="AAA"/>
    <property type="match status" value="1"/>
</dbReference>
<evidence type="ECO:0000256" key="2">
    <source>
        <dbReference type="ARBA" id="ARBA00023015"/>
    </source>
</evidence>
<dbReference type="Gene3D" id="3.40.50.300">
    <property type="entry name" value="P-loop containing nucleotide triphosphate hydrolases"/>
    <property type="match status" value="1"/>
</dbReference>
<evidence type="ECO:0000256" key="5">
    <source>
        <dbReference type="ARBA" id="ARBA00023163"/>
    </source>
</evidence>
<keyword evidence="3" id="KW-0731">Sigma factor</keyword>
<dbReference type="GO" id="GO:0003677">
    <property type="term" value="F:DNA binding"/>
    <property type="evidence" value="ECO:0007669"/>
    <property type="project" value="UniProtKB-KW"/>
</dbReference>
<dbReference type="Pfam" id="PF08281">
    <property type="entry name" value="Sigma70_r4_2"/>
    <property type="match status" value="1"/>
</dbReference>
<evidence type="ECO:0000259" key="6">
    <source>
        <dbReference type="PROSITE" id="PS50043"/>
    </source>
</evidence>
<dbReference type="GO" id="GO:0006352">
    <property type="term" value="P:DNA-templated transcription initiation"/>
    <property type="evidence" value="ECO:0007669"/>
    <property type="project" value="InterPro"/>
</dbReference>
<evidence type="ECO:0000256" key="4">
    <source>
        <dbReference type="ARBA" id="ARBA00023125"/>
    </source>
</evidence>
<proteinExistence type="inferred from homology"/>
<dbReference type="CDD" id="cd06170">
    <property type="entry name" value="LuxR_C_like"/>
    <property type="match status" value="1"/>
</dbReference>
<dbReference type="PANTHER" id="PTHR44688">
    <property type="entry name" value="DNA-BINDING TRANSCRIPTIONAL ACTIVATOR DEVR_DOSR"/>
    <property type="match status" value="1"/>
</dbReference>
<protein>
    <submittedName>
        <fullName evidence="7">Sigma-70, region 4</fullName>
    </submittedName>
</protein>
<accession>A0A1G6H1Q9</accession>
<dbReference type="SMART" id="SM00421">
    <property type="entry name" value="HTH_LUXR"/>
    <property type="match status" value="1"/>
</dbReference>
<dbReference type="InterPro" id="IPR000792">
    <property type="entry name" value="Tscrpt_reg_LuxR_C"/>
</dbReference>
<dbReference type="Gene3D" id="1.10.10.10">
    <property type="entry name" value="Winged helix-like DNA-binding domain superfamily/Winged helix DNA-binding domain"/>
    <property type="match status" value="1"/>
</dbReference>
<dbReference type="SUPFAM" id="SSF52540">
    <property type="entry name" value="P-loop containing nucleoside triphosphate hydrolases"/>
    <property type="match status" value="1"/>
</dbReference>
<dbReference type="EMBL" id="FMYG01000001">
    <property type="protein sequence ID" value="SDB88131.1"/>
    <property type="molecule type" value="Genomic_DNA"/>
</dbReference>
<evidence type="ECO:0000313" key="8">
    <source>
        <dbReference type="Proteomes" id="UP000183203"/>
    </source>
</evidence>
<sequence length="810" mass="86827">MGAGRPLVGRGRETQIATEALRGRRSVLVTGPARSGRTHLVTAIVRAQPRPSTVIESRAGAVSARSGPSDRRLLAGADDVEELIAEVVGRGGVVVVDDIDLLPDAVVWPLVEALSATDAVFIAALAPRHEIARRSPARWELLQPLVEDADRLNVVVGPLSLAETATLANELRASRHGVGPADGAWMMALAHLSGGSPALVAELVEVAAVRGRMHAVCPIEPFADLLPGAIVESLTRLLAPLDARERRLLGVVFELGLIPLGHVASIVPSDVLARFHDGNLVVASVEAGAAAVSPLVARVLRESAPRGEHLEERRDVAHRLLELSRQGAALTPAEEVFCARFAGTLDADGPLAESLRALLPRAAVSLARSGTPRDALAVVSRVLDDGPDLRASAALILTRIALEEYAEAERLLAWLPHPTTAAERELALHVFVRTLSATYAGAAVARRRIQDLVCWAPDDEEWRTRVGHAAAMLSLPNGASFCERALSPSAEAPHADPAAMSDALRAALAASRGDAARARALLRARQQTHGWDVESDLTLFLLHAYAMVLVGGDLDVVESATRRRLLSARWGDRQDEVAVLALLDASIQLQRMRPDVAFTSLQTPRIAPPESLRVWYDAVRASAFIARGDLVHAAEALDRIDRAATEWARGSFGVLRETVRARFEIANGRVEAATARADRAIDEAERRMPMLLPALLRVLLAAGAPVPQVRARAEALSARFDLAPLRAFLAEIPSTARVDVPPVLEQLTSREREVVDLAVSGASNAQIARRLGVSVRTIESHLHHARTRLGMSRHERFAQVVEGARALAGR</sequence>
<reference evidence="7 8" key="1">
    <citation type="submission" date="2016-09" db="EMBL/GenBank/DDBJ databases">
        <authorList>
            <person name="Capua I."/>
            <person name="De Benedictis P."/>
            <person name="Joannis T."/>
            <person name="Lombin L.H."/>
            <person name="Cattoli G."/>
        </authorList>
    </citation>
    <scope>NUCLEOTIDE SEQUENCE [LARGE SCALE GENOMIC DNA]</scope>
    <source>
        <strain evidence="7 8">NIO-1002</strain>
    </source>
</reference>
<dbReference type="InterPro" id="IPR016032">
    <property type="entry name" value="Sig_transdc_resp-reg_C-effctor"/>
</dbReference>
<dbReference type="InterPro" id="IPR003593">
    <property type="entry name" value="AAA+_ATPase"/>
</dbReference>
<evidence type="ECO:0000313" key="7">
    <source>
        <dbReference type="EMBL" id="SDB88131.1"/>
    </source>
</evidence>
<dbReference type="GO" id="GO:0016987">
    <property type="term" value="F:sigma factor activity"/>
    <property type="evidence" value="ECO:0007669"/>
    <property type="project" value="UniProtKB-KW"/>
</dbReference>
<dbReference type="InterPro" id="IPR013249">
    <property type="entry name" value="RNA_pol_sigma70_r4_t2"/>
</dbReference>
<evidence type="ECO:0000256" key="1">
    <source>
        <dbReference type="ARBA" id="ARBA00010641"/>
    </source>
</evidence>
<keyword evidence="4" id="KW-0238">DNA-binding</keyword>
<name>A0A1G6H1Q9_9MICO</name>
<gene>
    <name evidence="7" type="ORF">SAMN05216418_0919</name>
</gene>
<keyword evidence="5" id="KW-0804">Transcription</keyword>
<organism evidence="7 8">
    <name type="scientific">Microbacterium enclense</name>
    <dbReference type="NCBI Taxonomy" id="993073"/>
    <lineage>
        <taxon>Bacteria</taxon>
        <taxon>Bacillati</taxon>
        <taxon>Actinomycetota</taxon>
        <taxon>Actinomycetes</taxon>
        <taxon>Micrococcales</taxon>
        <taxon>Microbacteriaceae</taxon>
        <taxon>Microbacterium</taxon>
    </lineage>
</organism>
<dbReference type="PROSITE" id="PS00622">
    <property type="entry name" value="HTH_LUXR_1"/>
    <property type="match status" value="1"/>
</dbReference>
<dbReference type="SUPFAM" id="SSF46894">
    <property type="entry name" value="C-terminal effector domain of the bipartite response regulators"/>
    <property type="match status" value="1"/>
</dbReference>
<dbReference type="Proteomes" id="UP000183203">
    <property type="component" value="Unassembled WGS sequence"/>
</dbReference>
<dbReference type="InterPro" id="IPR036388">
    <property type="entry name" value="WH-like_DNA-bd_sf"/>
</dbReference>
<keyword evidence="2" id="KW-0805">Transcription regulation</keyword>
<dbReference type="PANTHER" id="PTHR44688:SF16">
    <property type="entry name" value="DNA-BINDING TRANSCRIPTIONAL ACTIVATOR DEVR_DOSR"/>
    <property type="match status" value="1"/>
</dbReference>
<dbReference type="PROSITE" id="PS50043">
    <property type="entry name" value="HTH_LUXR_2"/>
    <property type="match status" value="1"/>
</dbReference>
<dbReference type="PRINTS" id="PR00038">
    <property type="entry name" value="HTHLUXR"/>
</dbReference>
<evidence type="ECO:0000256" key="3">
    <source>
        <dbReference type="ARBA" id="ARBA00023082"/>
    </source>
</evidence>
<dbReference type="OrthoDB" id="3197423at2"/>